<gene>
    <name evidence="2" type="ORF">Q6348_03010</name>
</gene>
<name>A0ABT9D7G6_9CELL</name>
<comment type="similarity">
    <text evidence="1">Belongs to the UPF0749 family.</text>
</comment>
<dbReference type="InterPro" id="IPR010273">
    <property type="entry name" value="DUF881"/>
</dbReference>
<dbReference type="RefSeq" id="WP_304599854.1">
    <property type="nucleotide sequence ID" value="NZ_JAUQYO010000002.1"/>
</dbReference>
<dbReference type="PANTHER" id="PTHR37313:SF4">
    <property type="entry name" value="CONSERVED MEMBRANE PROTEIN-RELATED"/>
    <property type="match status" value="1"/>
</dbReference>
<dbReference type="Pfam" id="PF05949">
    <property type="entry name" value="DUF881"/>
    <property type="match status" value="1"/>
</dbReference>
<dbReference type="PANTHER" id="PTHR37313">
    <property type="entry name" value="UPF0749 PROTEIN RV1825"/>
    <property type="match status" value="1"/>
</dbReference>
<evidence type="ECO:0000313" key="2">
    <source>
        <dbReference type="EMBL" id="MDO8106164.1"/>
    </source>
</evidence>
<proteinExistence type="inferred from homology"/>
<sequence>MTHRHRRSPAWSVVGIGGVLAFAGWLFAANAQLHGGTGRDSRDLTGLVQAQLDRAKIADGEVSQLRAEVDQLTDQQTHQNLPPDAVGDADLARAAGWTAVHGPGVEVKLSDAPAGAARPDWATDNDLVVHQQDVQAVMNALWAGGAEAMSLQGERVISTSAFRCVGNVLYLEGRVYSPPFVVRAIGNPATMMAALDDAPAVQTYRAYVDTVGLGWSASKEDDMLVPGYDGPAELSYATSAPTAG</sequence>
<evidence type="ECO:0000313" key="3">
    <source>
        <dbReference type="Proteomes" id="UP001232536"/>
    </source>
</evidence>
<keyword evidence="3" id="KW-1185">Reference proteome</keyword>
<reference evidence="2 3" key="1">
    <citation type="submission" date="2023-07" db="EMBL/GenBank/DDBJ databases">
        <title>Description of novel actinomycetes strains, isolated from tidal flat sediment.</title>
        <authorList>
            <person name="Lu C."/>
        </authorList>
    </citation>
    <scope>NUCLEOTIDE SEQUENCE [LARGE SCALE GENOMIC DNA]</scope>
    <source>
        <strain evidence="2 3">SYSU T00b441</strain>
    </source>
</reference>
<evidence type="ECO:0000256" key="1">
    <source>
        <dbReference type="ARBA" id="ARBA00009108"/>
    </source>
</evidence>
<comment type="caution">
    <text evidence="2">The sequence shown here is derived from an EMBL/GenBank/DDBJ whole genome shotgun (WGS) entry which is preliminary data.</text>
</comment>
<dbReference type="Proteomes" id="UP001232536">
    <property type="component" value="Unassembled WGS sequence"/>
</dbReference>
<dbReference type="EMBL" id="JAUQYP010000001">
    <property type="protein sequence ID" value="MDO8106164.1"/>
    <property type="molecule type" value="Genomic_DNA"/>
</dbReference>
<accession>A0ABT9D7G6</accession>
<dbReference type="Gene3D" id="3.30.70.1880">
    <property type="entry name" value="Protein of unknown function DUF881"/>
    <property type="match status" value="1"/>
</dbReference>
<protein>
    <submittedName>
        <fullName evidence="2">DUF881 domain-containing protein</fullName>
    </submittedName>
</protein>
<organism evidence="2 3">
    <name type="scientific">Actinotalea lenta</name>
    <dbReference type="NCBI Taxonomy" id="3064654"/>
    <lineage>
        <taxon>Bacteria</taxon>
        <taxon>Bacillati</taxon>
        <taxon>Actinomycetota</taxon>
        <taxon>Actinomycetes</taxon>
        <taxon>Micrococcales</taxon>
        <taxon>Cellulomonadaceae</taxon>
        <taxon>Actinotalea</taxon>
    </lineage>
</organism>